<reference evidence="1 2" key="1">
    <citation type="submission" date="2021-01" db="EMBL/GenBank/DDBJ databases">
        <title>Whole genome shotgun sequence of Actinoplanes couchii NBRC 106145.</title>
        <authorList>
            <person name="Komaki H."/>
            <person name="Tamura T."/>
        </authorList>
    </citation>
    <scope>NUCLEOTIDE SEQUENCE [LARGE SCALE GENOMIC DNA]</scope>
    <source>
        <strain evidence="1 2">NBRC 106145</strain>
    </source>
</reference>
<dbReference type="Proteomes" id="UP000612282">
    <property type="component" value="Unassembled WGS sequence"/>
</dbReference>
<keyword evidence="2" id="KW-1185">Reference proteome</keyword>
<dbReference type="EMBL" id="BOMG01000035">
    <property type="protein sequence ID" value="GID54000.1"/>
    <property type="molecule type" value="Genomic_DNA"/>
</dbReference>
<sequence length="77" mass="7963">MGAGGEPAGRGVWFHREEVQPATGPDGQPAEQFVDLGEGWGVPQSGGEMACRLHGFTALEGFASARDITAGRGGIHE</sequence>
<protein>
    <submittedName>
        <fullName evidence="1">Uncharacterized protein</fullName>
    </submittedName>
</protein>
<evidence type="ECO:0000313" key="1">
    <source>
        <dbReference type="EMBL" id="GID54000.1"/>
    </source>
</evidence>
<proteinExistence type="predicted"/>
<accession>A0ABQ3X6H0</accession>
<organism evidence="1 2">
    <name type="scientific">Actinoplanes couchii</name>
    <dbReference type="NCBI Taxonomy" id="403638"/>
    <lineage>
        <taxon>Bacteria</taxon>
        <taxon>Bacillati</taxon>
        <taxon>Actinomycetota</taxon>
        <taxon>Actinomycetes</taxon>
        <taxon>Micromonosporales</taxon>
        <taxon>Micromonosporaceae</taxon>
        <taxon>Actinoplanes</taxon>
    </lineage>
</organism>
<evidence type="ECO:0000313" key="2">
    <source>
        <dbReference type="Proteomes" id="UP000612282"/>
    </source>
</evidence>
<name>A0ABQ3X6H0_9ACTN</name>
<comment type="caution">
    <text evidence="1">The sequence shown here is derived from an EMBL/GenBank/DDBJ whole genome shotgun (WGS) entry which is preliminary data.</text>
</comment>
<gene>
    <name evidence="1" type="ORF">Aco03nite_024040</name>
</gene>